<evidence type="ECO:0000313" key="1">
    <source>
        <dbReference type="EMBL" id="OTN93543.1"/>
    </source>
</evidence>
<dbReference type="AlphaFoldDB" id="A0AB73N3T8"/>
<name>A0AB73N3T8_ENTFC</name>
<accession>A0AB73N3T8</accession>
<organism evidence="1 2">
    <name type="scientific">Enterococcus faecium</name>
    <name type="common">Streptococcus faecium</name>
    <dbReference type="NCBI Taxonomy" id="1352"/>
    <lineage>
        <taxon>Bacteria</taxon>
        <taxon>Bacillati</taxon>
        <taxon>Bacillota</taxon>
        <taxon>Bacilli</taxon>
        <taxon>Lactobacillales</taxon>
        <taxon>Enterococcaceae</taxon>
        <taxon>Enterococcus</taxon>
    </lineage>
</organism>
<protein>
    <submittedName>
        <fullName evidence="1">Uncharacterized protein</fullName>
    </submittedName>
</protein>
<comment type="caution">
    <text evidence="1">The sequence shown here is derived from an EMBL/GenBank/DDBJ whole genome shotgun (WGS) entry which is preliminary data.</text>
</comment>
<reference evidence="1 2" key="1">
    <citation type="submission" date="2017-05" db="EMBL/GenBank/DDBJ databases">
        <title>The Genome Sequence of Enterococcus faecium 6F2_DIV0138.</title>
        <authorList>
            <consortium name="The Broad Institute Genomics Platform"/>
            <consortium name="The Broad Institute Genomic Center for Infectious Diseases"/>
            <person name="Earl A."/>
            <person name="Manson A."/>
            <person name="Schwartman J."/>
            <person name="Gilmore M."/>
            <person name="Abouelleil A."/>
            <person name="Cao P."/>
            <person name="Chapman S."/>
            <person name="Cusick C."/>
            <person name="Shea T."/>
            <person name="Young S."/>
            <person name="Neafsey D."/>
            <person name="Nusbaum C."/>
            <person name="Birren B."/>
        </authorList>
    </citation>
    <scope>NUCLEOTIDE SEQUENCE [LARGE SCALE GENOMIC DNA]</scope>
    <source>
        <strain evidence="1 2">6F2_DIV0138</strain>
    </source>
</reference>
<gene>
    <name evidence="1" type="ORF">A5804_002913</name>
</gene>
<dbReference type="EMBL" id="NGLB01000005">
    <property type="protein sequence ID" value="OTN93543.1"/>
    <property type="molecule type" value="Genomic_DNA"/>
</dbReference>
<sequence length="53" mass="6499">MRRFRMVVEANGSQKEKNIFFDVSEHATRKEIKEEMLKRYSGNRDYSLFEIKR</sequence>
<dbReference type="Proteomes" id="UP000194737">
    <property type="component" value="Unassembled WGS sequence"/>
</dbReference>
<dbReference type="RefSeq" id="WP_179189848.1">
    <property type="nucleotide sequence ID" value="NZ_NGLB01000005.1"/>
</dbReference>
<proteinExistence type="predicted"/>
<evidence type="ECO:0000313" key="2">
    <source>
        <dbReference type="Proteomes" id="UP000194737"/>
    </source>
</evidence>